<dbReference type="EMBL" id="SISG01000001">
    <property type="protein sequence ID" value="TBN56100.1"/>
    <property type="molecule type" value="Genomic_DNA"/>
</dbReference>
<reference evidence="3" key="1">
    <citation type="submission" date="2019-02" db="EMBL/GenBank/DDBJ databases">
        <title>Glaciihabitans arcticus sp. nov., a psychrotolerant bacterium isolated from polar soil.</title>
        <authorList>
            <person name="Dahal R.H."/>
        </authorList>
    </citation>
    <scope>NUCLEOTIDE SEQUENCE [LARGE SCALE GENOMIC DNA]</scope>
    <source>
        <strain evidence="3">RP-3-7</strain>
    </source>
</reference>
<dbReference type="Proteomes" id="UP000294194">
    <property type="component" value="Unassembled WGS sequence"/>
</dbReference>
<name>A0A4Q9GV88_9MICO</name>
<proteinExistence type="predicted"/>
<evidence type="ECO:0000256" key="1">
    <source>
        <dbReference type="SAM" id="MobiDB-lite"/>
    </source>
</evidence>
<gene>
    <name evidence="2" type="ORF">EYE40_01080</name>
</gene>
<protein>
    <submittedName>
        <fullName evidence="2">Uncharacterized protein</fullName>
    </submittedName>
</protein>
<sequence>MSTTTSTRRLQHPPQQETTVHSVSRVGLLDRVALHVGLALITWSRRTRSIESRERLALLHEQRLARVEREAAAARMQLLLPRQF</sequence>
<comment type="caution">
    <text evidence="2">The sequence shown here is derived from an EMBL/GenBank/DDBJ whole genome shotgun (WGS) entry which is preliminary data.</text>
</comment>
<evidence type="ECO:0000313" key="3">
    <source>
        <dbReference type="Proteomes" id="UP000294194"/>
    </source>
</evidence>
<dbReference type="RefSeq" id="WP_130980211.1">
    <property type="nucleotide sequence ID" value="NZ_SISG01000001.1"/>
</dbReference>
<keyword evidence="3" id="KW-1185">Reference proteome</keyword>
<accession>A0A4Q9GV88</accession>
<evidence type="ECO:0000313" key="2">
    <source>
        <dbReference type="EMBL" id="TBN56100.1"/>
    </source>
</evidence>
<dbReference type="AlphaFoldDB" id="A0A4Q9GV88"/>
<organism evidence="2 3">
    <name type="scientific">Glaciihabitans arcticus</name>
    <dbReference type="NCBI Taxonomy" id="2668039"/>
    <lineage>
        <taxon>Bacteria</taxon>
        <taxon>Bacillati</taxon>
        <taxon>Actinomycetota</taxon>
        <taxon>Actinomycetes</taxon>
        <taxon>Micrococcales</taxon>
        <taxon>Microbacteriaceae</taxon>
        <taxon>Glaciihabitans</taxon>
    </lineage>
</organism>
<feature type="region of interest" description="Disordered" evidence="1">
    <location>
        <begin position="1"/>
        <end position="21"/>
    </location>
</feature>